<accession>A0AAE1XIA4</accession>
<dbReference type="Proteomes" id="UP001293254">
    <property type="component" value="Unassembled WGS sequence"/>
</dbReference>
<evidence type="ECO:0000313" key="2">
    <source>
        <dbReference type="Proteomes" id="UP001293254"/>
    </source>
</evidence>
<name>A0AAE1XIA4_9LAMI</name>
<reference evidence="1" key="2">
    <citation type="journal article" date="2024" name="Plant">
        <title>Genomic evolution and insights into agronomic trait innovations of Sesamum species.</title>
        <authorList>
            <person name="Miao H."/>
            <person name="Wang L."/>
            <person name="Qu L."/>
            <person name="Liu H."/>
            <person name="Sun Y."/>
            <person name="Le M."/>
            <person name="Wang Q."/>
            <person name="Wei S."/>
            <person name="Zheng Y."/>
            <person name="Lin W."/>
            <person name="Duan Y."/>
            <person name="Cao H."/>
            <person name="Xiong S."/>
            <person name="Wang X."/>
            <person name="Wei L."/>
            <person name="Li C."/>
            <person name="Ma Q."/>
            <person name="Ju M."/>
            <person name="Zhao R."/>
            <person name="Li G."/>
            <person name="Mu C."/>
            <person name="Tian Q."/>
            <person name="Mei H."/>
            <person name="Zhang T."/>
            <person name="Gao T."/>
            <person name="Zhang H."/>
        </authorList>
    </citation>
    <scope>NUCLEOTIDE SEQUENCE</scope>
    <source>
        <strain evidence="1">3651</strain>
    </source>
</reference>
<gene>
    <name evidence="1" type="ORF">Salat_2894100</name>
</gene>
<protein>
    <submittedName>
        <fullName evidence="1">Uncharacterized protein</fullName>
    </submittedName>
</protein>
<evidence type="ECO:0000313" key="1">
    <source>
        <dbReference type="EMBL" id="KAK4412470.1"/>
    </source>
</evidence>
<proteinExistence type="predicted"/>
<reference evidence="1" key="1">
    <citation type="submission" date="2020-06" db="EMBL/GenBank/DDBJ databases">
        <authorList>
            <person name="Li T."/>
            <person name="Hu X."/>
            <person name="Zhang T."/>
            <person name="Song X."/>
            <person name="Zhang H."/>
            <person name="Dai N."/>
            <person name="Sheng W."/>
            <person name="Hou X."/>
            <person name="Wei L."/>
        </authorList>
    </citation>
    <scope>NUCLEOTIDE SEQUENCE</scope>
    <source>
        <strain evidence="1">3651</strain>
        <tissue evidence="1">Leaf</tissue>
    </source>
</reference>
<dbReference type="EMBL" id="JACGWO010000013">
    <property type="protein sequence ID" value="KAK4412470.1"/>
    <property type="molecule type" value="Genomic_DNA"/>
</dbReference>
<comment type="caution">
    <text evidence="1">The sequence shown here is derived from an EMBL/GenBank/DDBJ whole genome shotgun (WGS) entry which is preliminary data.</text>
</comment>
<keyword evidence="2" id="KW-1185">Reference proteome</keyword>
<dbReference type="AlphaFoldDB" id="A0AAE1XIA4"/>
<sequence>MTHLPPPPPIYSSYQSAHFQQCGSRFRHRFHHIADETAASVQPSIRRCTNDPVSKTTDVRLLAPCRANRYPPPPPFFRFPTSGIFSPCSSQFASNEENSRKLFRCPVGRICSS</sequence>
<organism evidence="1 2">
    <name type="scientific">Sesamum alatum</name>
    <dbReference type="NCBI Taxonomy" id="300844"/>
    <lineage>
        <taxon>Eukaryota</taxon>
        <taxon>Viridiplantae</taxon>
        <taxon>Streptophyta</taxon>
        <taxon>Embryophyta</taxon>
        <taxon>Tracheophyta</taxon>
        <taxon>Spermatophyta</taxon>
        <taxon>Magnoliopsida</taxon>
        <taxon>eudicotyledons</taxon>
        <taxon>Gunneridae</taxon>
        <taxon>Pentapetalae</taxon>
        <taxon>asterids</taxon>
        <taxon>lamiids</taxon>
        <taxon>Lamiales</taxon>
        <taxon>Pedaliaceae</taxon>
        <taxon>Sesamum</taxon>
    </lineage>
</organism>